<dbReference type="RefSeq" id="WP_012500211.1">
    <property type="nucleotide sequence ID" value="NC_011026.1"/>
</dbReference>
<dbReference type="KEGG" id="cts:Ctha_1669"/>
<feature type="transmembrane region" description="Helical" evidence="1">
    <location>
        <begin position="93"/>
        <end position="118"/>
    </location>
</feature>
<evidence type="ECO:0000256" key="1">
    <source>
        <dbReference type="SAM" id="Phobius"/>
    </source>
</evidence>
<gene>
    <name evidence="2" type="ordered locus">Ctha_1669</name>
</gene>
<dbReference type="Pfam" id="PF06912">
    <property type="entry name" value="DUF1275"/>
    <property type="match status" value="1"/>
</dbReference>
<evidence type="ECO:0008006" key="4">
    <source>
        <dbReference type="Google" id="ProtNLM"/>
    </source>
</evidence>
<dbReference type="Proteomes" id="UP000001208">
    <property type="component" value="Chromosome"/>
</dbReference>
<dbReference type="eggNOG" id="COG3619">
    <property type="taxonomic scope" value="Bacteria"/>
</dbReference>
<keyword evidence="1" id="KW-0812">Transmembrane</keyword>
<feature type="transmembrane region" description="Helical" evidence="1">
    <location>
        <begin position="170"/>
        <end position="190"/>
    </location>
</feature>
<dbReference type="STRING" id="517418.Ctha_1669"/>
<dbReference type="PANTHER" id="PTHR37314">
    <property type="entry name" value="SLR0142 PROTEIN"/>
    <property type="match status" value="1"/>
</dbReference>
<protein>
    <recommendedName>
        <fullName evidence="4">DUF1275 domain-containing protein</fullName>
    </recommendedName>
</protein>
<keyword evidence="1" id="KW-0472">Membrane</keyword>
<reference evidence="2 3" key="1">
    <citation type="submission" date="2008-06" db="EMBL/GenBank/DDBJ databases">
        <title>Complete sequence of Chloroherpeton thalassium ATCC 35110.</title>
        <authorList>
            <consortium name="US DOE Joint Genome Institute"/>
            <person name="Lucas S."/>
            <person name="Copeland A."/>
            <person name="Lapidus A."/>
            <person name="Glavina del Rio T."/>
            <person name="Dalin E."/>
            <person name="Tice H."/>
            <person name="Bruce D."/>
            <person name="Goodwin L."/>
            <person name="Pitluck S."/>
            <person name="Schmutz J."/>
            <person name="Larimer F."/>
            <person name="Land M."/>
            <person name="Hauser L."/>
            <person name="Kyrpides N."/>
            <person name="Mikhailova N."/>
            <person name="Liu Z."/>
            <person name="Li T."/>
            <person name="Zhao F."/>
            <person name="Overmann J."/>
            <person name="Bryant D.A."/>
            <person name="Richardson P."/>
        </authorList>
    </citation>
    <scope>NUCLEOTIDE SEQUENCE [LARGE SCALE GENOMIC DNA]</scope>
    <source>
        <strain evidence="3">ATCC 35110 / GB-78</strain>
    </source>
</reference>
<dbReference type="PANTHER" id="PTHR37314:SF4">
    <property type="entry name" value="UPF0700 TRANSMEMBRANE PROTEIN YOAK"/>
    <property type="match status" value="1"/>
</dbReference>
<keyword evidence="1" id="KW-1133">Transmembrane helix</keyword>
<proteinExistence type="predicted"/>
<dbReference type="HOGENOM" id="CLU_073333_1_1_10"/>
<sequence>MMRNLKKETAEFVFVGFMLSLLAGYVNVYMLRYFDSPVSHLTGAFSYLPIDVIEKKHHHLIGLLLLIPGFFIGAVLSSFVINQSHYIPGKRYGLVLILEGCGLFITDLLVLKHIYWALFTGALSCGLQNAMASLYRGMIIRTTHVTGLITDLGILLGKALHGHKTDRWKFALDVSLVFGFLLGGFVAVLLPDALRQNGLIVPSLFCLSLGTAYFMWRKFHFENVRAKRQNANPF</sequence>
<feature type="transmembrane region" description="Helical" evidence="1">
    <location>
        <begin position="12"/>
        <end position="31"/>
    </location>
</feature>
<keyword evidence="3" id="KW-1185">Reference proteome</keyword>
<evidence type="ECO:0000313" key="2">
    <source>
        <dbReference type="EMBL" id="ACF14127.1"/>
    </source>
</evidence>
<dbReference type="AlphaFoldDB" id="B3QST0"/>
<feature type="transmembrane region" description="Helical" evidence="1">
    <location>
        <begin position="138"/>
        <end position="158"/>
    </location>
</feature>
<dbReference type="OrthoDB" id="4568693at2"/>
<evidence type="ECO:0000313" key="3">
    <source>
        <dbReference type="Proteomes" id="UP000001208"/>
    </source>
</evidence>
<name>B3QST0_CHLT3</name>
<organism evidence="2 3">
    <name type="scientific">Chloroherpeton thalassium (strain ATCC 35110 / GB-78)</name>
    <dbReference type="NCBI Taxonomy" id="517418"/>
    <lineage>
        <taxon>Bacteria</taxon>
        <taxon>Pseudomonadati</taxon>
        <taxon>Chlorobiota</taxon>
        <taxon>Chlorobiia</taxon>
        <taxon>Chlorobiales</taxon>
        <taxon>Chloroherpetonaceae</taxon>
        <taxon>Chloroherpeton</taxon>
    </lineage>
</organism>
<feature type="transmembrane region" description="Helical" evidence="1">
    <location>
        <begin position="196"/>
        <end position="216"/>
    </location>
</feature>
<dbReference type="EMBL" id="CP001100">
    <property type="protein sequence ID" value="ACF14127.1"/>
    <property type="molecule type" value="Genomic_DNA"/>
</dbReference>
<dbReference type="InterPro" id="IPR010699">
    <property type="entry name" value="DUF1275"/>
</dbReference>
<accession>B3QST0</accession>
<feature type="transmembrane region" description="Helical" evidence="1">
    <location>
        <begin position="60"/>
        <end position="81"/>
    </location>
</feature>